<organism evidence="7 8">
    <name type="scientific">Prymnesium parvum</name>
    <name type="common">Toxic golden alga</name>
    <dbReference type="NCBI Taxonomy" id="97485"/>
    <lineage>
        <taxon>Eukaryota</taxon>
        <taxon>Haptista</taxon>
        <taxon>Haptophyta</taxon>
        <taxon>Prymnesiophyceae</taxon>
        <taxon>Prymnesiales</taxon>
        <taxon>Prymnesiaceae</taxon>
        <taxon>Prymnesium</taxon>
    </lineage>
</organism>
<dbReference type="PROSITE" id="PS50250">
    <property type="entry name" value="PCI"/>
    <property type="match status" value="1"/>
</dbReference>
<comment type="similarity">
    <text evidence="5">Belongs to the eIF-3 subunit M family.</text>
</comment>
<dbReference type="GO" id="GO:0033290">
    <property type="term" value="C:eukaryotic 48S preinitiation complex"/>
    <property type="evidence" value="ECO:0007669"/>
    <property type="project" value="UniProtKB-UniRule"/>
</dbReference>
<evidence type="ECO:0000313" key="8">
    <source>
        <dbReference type="Proteomes" id="UP001515480"/>
    </source>
</evidence>
<evidence type="ECO:0000259" key="6">
    <source>
        <dbReference type="PROSITE" id="PS50250"/>
    </source>
</evidence>
<proteinExistence type="inferred from homology"/>
<evidence type="ECO:0000256" key="2">
    <source>
        <dbReference type="ARBA" id="ARBA00022490"/>
    </source>
</evidence>
<keyword evidence="3 5" id="KW-0396">Initiation factor</keyword>
<dbReference type="GO" id="GO:0071541">
    <property type="term" value="C:eukaryotic translation initiation factor 3 complex, eIF3m"/>
    <property type="evidence" value="ECO:0007669"/>
    <property type="project" value="UniProtKB-UniRule"/>
</dbReference>
<dbReference type="AlphaFoldDB" id="A0AB34IWK1"/>
<dbReference type="GO" id="GO:0001732">
    <property type="term" value="P:formation of cytoplasmic translation initiation complex"/>
    <property type="evidence" value="ECO:0007669"/>
    <property type="project" value="UniProtKB-UniRule"/>
</dbReference>
<dbReference type="EMBL" id="JBGBPQ010000016">
    <property type="protein sequence ID" value="KAL1508345.1"/>
    <property type="molecule type" value="Genomic_DNA"/>
</dbReference>
<evidence type="ECO:0000313" key="7">
    <source>
        <dbReference type="EMBL" id="KAL1508345.1"/>
    </source>
</evidence>
<comment type="subunit">
    <text evidence="5">Component of the eukaryotic translation initiation factor 3 (eIF-3) complex.</text>
</comment>
<dbReference type="SMART" id="SM00088">
    <property type="entry name" value="PINT"/>
    <property type="match status" value="1"/>
</dbReference>
<comment type="function">
    <text evidence="5">Component of the eukaryotic translation initiation factor 3 (eIF-3) complex, which is involved in protein synthesis of a specialized repertoire of mRNAs and, together with other initiation factors, stimulates binding of mRNA and methionyl-tRNAi to the 40S ribosome. The eIF-3 complex specifically targets and initiates translation of a subset of mRNAs involved in cell proliferation.</text>
</comment>
<feature type="domain" description="PCI" evidence="6">
    <location>
        <begin position="205"/>
        <end position="373"/>
    </location>
</feature>
<reference evidence="7 8" key="1">
    <citation type="journal article" date="2024" name="Science">
        <title>Giant polyketide synthase enzymes in the biosynthesis of giant marine polyether toxins.</title>
        <authorList>
            <person name="Fallon T.R."/>
            <person name="Shende V.V."/>
            <person name="Wierzbicki I.H."/>
            <person name="Pendleton A.L."/>
            <person name="Watervoot N.F."/>
            <person name="Auber R.P."/>
            <person name="Gonzalez D.J."/>
            <person name="Wisecaver J.H."/>
            <person name="Moore B.S."/>
        </authorList>
    </citation>
    <scope>NUCLEOTIDE SEQUENCE [LARGE SCALE GENOMIC DNA]</scope>
    <source>
        <strain evidence="7 8">12B1</strain>
    </source>
</reference>
<dbReference type="InterPro" id="IPR045237">
    <property type="entry name" value="COPS7/eIF3m"/>
</dbReference>
<comment type="similarity">
    <text evidence="1">Belongs to the CSN7/EIF3M family. CSN7 subfamily.</text>
</comment>
<dbReference type="PANTHER" id="PTHR15350:SF2">
    <property type="entry name" value="EUKARYOTIC TRANSLATION INITIATION FACTOR 3 SUBUNIT M"/>
    <property type="match status" value="1"/>
</dbReference>
<dbReference type="HAMAP" id="MF_03012">
    <property type="entry name" value="eIF3m"/>
    <property type="match status" value="1"/>
</dbReference>
<dbReference type="GO" id="GO:0003743">
    <property type="term" value="F:translation initiation factor activity"/>
    <property type="evidence" value="ECO:0007669"/>
    <property type="project" value="UniProtKB-UniRule"/>
</dbReference>
<keyword evidence="2 5" id="KW-0963">Cytoplasm</keyword>
<dbReference type="InterPro" id="IPR027528">
    <property type="entry name" value="eIF3m"/>
</dbReference>
<gene>
    <name evidence="7" type="ORF">AB1Y20_004455</name>
</gene>
<evidence type="ECO:0000256" key="3">
    <source>
        <dbReference type="ARBA" id="ARBA00022540"/>
    </source>
</evidence>
<dbReference type="InterPro" id="IPR000717">
    <property type="entry name" value="PCI_dom"/>
</dbReference>
<evidence type="ECO:0000256" key="4">
    <source>
        <dbReference type="ARBA" id="ARBA00022917"/>
    </source>
</evidence>
<evidence type="ECO:0000256" key="5">
    <source>
        <dbReference type="HAMAP-Rule" id="MF_03012"/>
    </source>
</evidence>
<accession>A0AB34IWK1</accession>
<protein>
    <recommendedName>
        <fullName evidence="5">Eukaryotic translation initiation factor 3 subunit M</fullName>
        <shortName evidence="5">eIF3m</shortName>
    </recommendedName>
</protein>
<dbReference type="PANTHER" id="PTHR15350">
    <property type="entry name" value="COP9 SIGNALOSOME COMPLEX SUBUNIT 7/DENDRITIC CELL PROTEIN GA17"/>
    <property type="match status" value="1"/>
</dbReference>
<comment type="subcellular location">
    <subcellularLocation>
        <location evidence="5">Cytoplasm</location>
    </subcellularLocation>
</comment>
<keyword evidence="4 5" id="KW-0648">Protein biosynthesis</keyword>
<sequence length="411" mass="45319">MAGLVFQTEPNLSFTAGLARWLSQPKEPLLKAGDEAADEAATSPSSAFEAECVALEGSGDFAQLSAKLSEKLKELFSTADEAALHSAYTIYFQLLVQWELLAPSVEALADGLCSSPTERAALRRSLLVSLYALVQQYGLTDKRFAVLVRLIKFAAAAQQLKEVFGAKEGRIAAMERWIVEWKLDEPQVKELWGLFYDAHCEDSGLVYSYALKYLSLFAAADLSANAELRQRLVSAVLRTIRSPSVFQCDELAQLPAVKQLEHDSEHAMLYRLMVIFARETFVEYSAFQSSAEGAAFFAKHGLEHEASSKKMRLLSIVSLGQKEKELSYAAIAAAIKVDEADVEVWVMEAIGAGLIGAKMDQVAKTVYVSVTIEREFAAQQWKRLHVSLSDWRDSIRGLLNVIQGSRPPPGN</sequence>
<name>A0AB34IWK1_PRYPA</name>
<evidence type="ECO:0000256" key="1">
    <source>
        <dbReference type="ARBA" id="ARBA00008482"/>
    </source>
</evidence>
<dbReference type="Pfam" id="PF01399">
    <property type="entry name" value="PCI"/>
    <property type="match status" value="1"/>
</dbReference>
<comment type="caution">
    <text evidence="7">The sequence shown here is derived from an EMBL/GenBank/DDBJ whole genome shotgun (WGS) entry which is preliminary data.</text>
</comment>
<dbReference type="GO" id="GO:0016282">
    <property type="term" value="C:eukaryotic 43S preinitiation complex"/>
    <property type="evidence" value="ECO:0007669"/>
    <property type="project" value="UniProtKB-UniRule"/>
</dbReference>
<keyword evidence="8" id="KW-1185">Reference proteome</keyword>
<dbReference type="Proteomes" id="UP001515480">
    <property type="component" value="Unassembled WGS sequence"/>
</dbReference>